<gene>
    <name evidence="1" type="ORF">CRG98_020060</name>
</gene>
<dbReference type="EMBL" id="PGOL01001267">
    <property type="protein sequence ID" value="PKI59532.1"/>
    <property type="molecule type" value="Genomic_DNA"/>
</dbReference>
<sequence>MLDELGRAGLDRTGPAELDWAAGIRTGPNGPLEFGRGRMGRWNLNWAEWATGPDWAVGRAPGCCWTGPTCVRKSPGMTRRSSMTTVNRQDWGGPLKATICGVVRARACKENWEGYEVSGATRRKEETREFEGSVHRRELRVELREYGFPRARVRCELRESRYGGESPFCPPGADGPKWGADSMEHDNDFLQFLLQQLKDQQEQDAAKGNDAQAPLMTTTILKALLLVNLYLSCFLATPIVKKFN</sequence>
<reference evidence="1 2" key="1">
    <citation type="submission" date="2017-11" db="EMBL/GenBank/DDBJ databases">
        <title>De-novo sequencing of pomegranate (Punica granatum L.) genome.</title>
        <authorList>
            <person name="Akparov Z."/>
            <person name="Amiraslanov A."/>
            <person name="Hajiyeva S."/>
            <person name="Abbasov M."/>
            <person name="Kaur K."/>
            <person name="Hamwieh A."/>
            <person name="Solovyev V."/>
            <person name="Salamov A."/>
            <person name="Braich B."/>
            <person name="Kosarev P."/>
            <person name="Mahmoud A."/>
            <person name="Hajiyev E."/>
            <person name="Babayeva S."/>
            <person name="Izzatullayeva V."/>
            <person name="Mammadov A."/>
            <person name="Mammadov A."/>
            <person name="Sharifova S."/>
            <person name="Ojaghi J."/>
            <person name="Eynullazada K."/>
            <person name="Bayramov B."/>
            <person name="Abdulazimova A."/>
            <person name="Shahmuradov I."/>
        </authorList>
    </citation>
    <scope>NUCLEOTIDE SEQUENCE [LARGE SCALE GENOMIC DNA]</scope>
    <source>
        <strain evidence="2">cv. AG2017</strain>
        <tissue evidence="1">Leaf</tissue>
    </source>
</reference>
<accession>A0A2I0JTE0</accession>
<evidence type="ECO:0000313" key="2">
    <source>
        <dbReference type="Proteomes" id="UP000233551"/>
    </source>
</evidence>
<keyword evidence="2" id="KW-1185">Reference proteome</keyword>
<comment type="caution">
    <text evidence="1">The sequence shown here is derived from an EMBL/GenBank/DDBJ whole genome shotgun (WGS) entry which is preliminary data.</text>
</comment>
<dbReference type="AlphaFoldDB" id="A0A2I0JTE0"/>
<evidence type="ECO:0000313" key="1">
    <source>
        <dbReference type="EMBL" id="PKI59532.1"/>
    </source>
</evidence>
<name>A0A2I0JTE0_PUNGR</name>
<organism evidence="1 2">
    <name type="scientific">Punica granatum</name>
    <name type="common">Pomegranate</name>
    <dbReference type="NCBI Taxonomy" id="22663"/>
    <lineage>
        <taxon>Eukaryota</taxon>
        <taxon>Viridiplantae</taxon>
        <taxon>Streptophyta</taxon>
        <taxon>Embryophyta</taxon>
        <taxon>Tracheophyta</taxon>
        <taxon>Spermatophyta</taxon>
        <taxon>Magnoliopsida</taxon>
        <taxon>eudicotyledons</taxon>
        <taxon>Gunneridae</taxon>
        <taxon>Pentapetalae</taxon>
        <taxon>rosids</taxon>
        <taxon>malvids</taxon>
        <taxon>Myrtales</taxon>
        <taxon>Lythraceae</taxon>
        <taxon>Punica</taxon>
    </lineage>
</organism>
<dbReference type="Proteomes" id="UP000233551">
    <property type="component" value="Unassembled WGS sequence"/>
</dbReference>
<protein>
    <submittedName>
        <fullName evidence="1">Uncharacterized protein</fullName>
    </submittedName>
</protein>
<proteinExistence type="predicted"/>